<gene>
    <name evidence="1" type="ORF">LCGC14_0267000</name>
</gene>
<dbReference type="EMBL" id="LAZR01000146">
    <property type="protein sequence ID" value="KKN86524.1"/>
    <property type="molecule type" value="Genomic_DNA"/>
</dbReference>
<accession>A0A0F9U4J9</accession>
<comment type="caution">
    <text evidence="1">The sequence shown here is derived from an EMBL/GenBank/DDBJ whole genome shotgun (WGS) entry which is preliminary data.</text>
</comment>
<reference evidence="1" key="1">
    <citation type="journal article" date="2015" name="Nature">
        <title>Complex archaea that bridge the gap between prokaryotes and eukaryotes.</title>
        <authorList>
            <person name="Spang A."/>
            <person name="Saw J.H."/>
            <person name="Jorgensen S.L."/>
            <person name="Zaremba-Niedzwiedzka K."/>
            <person name="Martijn J."/>
            <person name="Lind A.E."/>
            <person name="van Eijk R."/>
            <person name="Schleper C."/>
            <person name="Guy L."/>
            <person name="Ettema T.J."/>
        </authorList>
    </citation>
    <scope>NUCLEOTIDE SEQUENCE</scope>
</reference>
<sequence length="440" mass="50505">MAQSVMRVEKQVVEVVDNITALIEEELIYRKILEVKEMGRLFIASTGAHMFNIENKMRMHKQGMMLNPDTPRIPLHYRQKYRDVIVRQNNRWLRPIAEANANAKDTRIHIITVAPVGTGKTLYMEQFLFIENALLRGTLIQPVFRGSMTEPGWIGTMTLDRNQTHIEHGEAYMNAMSIIGVDEFHAIIERMGASHSNTLEDQLLMSLDHGHVSKSLAAGTLEYTTYATLHGGIQPTRISMSSGMARRICFINFIPTKTDYDNLRQAWFQSWGAHAHYNRLQTIRASVNAKIQTLKLVERIDLGMDELKDFVMNMGVPHFEIELLFRIALGWTVMTTDISDGIDIKLTDDIKNIMLKQIKWRDEVKFGSELALIQQLLKENNGKMRKQDIVKHFVKMQNIPPTEIKNNIKELVRLGMVRDNAFNVSVREDNETDGADEINE</sequence>
<protein>
    <submittedName>
        <fullName evidence="1">Uncharacterized protein</fullName>
    </submittedName>
</protein>
<evidence type="ECO:0000313" key="1">
    <source>
        <dbReference type="EMBL" id="KKN86524.1"/>
    </source>
</evidence>
<dbReference type="AlphaFoldDB" id="A0A0F9U4J9"/>
<name>A0A0F9U4J9_9ZZZZ</name>
<proteinExistence type="predicted"/>
<organism evidence="1">
    <name type="scientific">marine sediment metagenome</name>
    <dbReference type="NCBI Taxonomy" id="412755"/>
    <lineage>
        <taxon>unclassified sequences</taxon>
        <taxon>metagenomes</taxon>
        <taxon>ecological metagenomes</taxon>
    </lineage>
</organism>